<name>A0ACC0BF29_CATRO</name>
<organism evidence="1 2">
    <name type="scientific">Catharanthus roseus</name>
    <name type="common">Madagascar periwinkle</name>
    <name type="synonym">Vinca rosea</name>
    <dbReference type="NCBI Taxonomy" id="4058"/>
    <lineage>
        <taxon>Eukaryota</taxon>
        <taxon>Viridiplantae</taxon>
        <taxon>Streptophyta</taxon>
        <taxon>Embryophyta</taxon>
        <taxon>Tracheophyta</taxon>
        <taxon>Spermatophyta</taxon>
        <taxon>Magnoliopsida</taxon>
        <taxon>eudicotyledons</taxon>
        <taxon>Gunneridae</taxon>
        <taxon>Pentapetalae</taxon>
        <taxon>asterids</taxon>
        <taxon>lamiids</taxon>
        <taxon>Gentianales</taxon>
        <taxon>Apocynaceae</taxon>
        <taxon>Rauvolfioideae</taxon>
        <taxon>Vinceae</taxon>
        <taxon>Catharanthinae</taxon>
        <taxon>Catharanthus</taxon>
    </lineage>
</organism>
<proteinExistence type="predicted"/>
<protein>
    <submittedName>
        <fullName evidence="1">Uncharacterized protein</fullName>
    </submittedName>
</protein>
<dbReference type="Proteomes" id="UP001060085">
    <property type="component" value="Linkage Group LG03"/>
</dbReference>
<reference evidence="2" key="1">
    <citation type="journal article" date="2023" name="Nat. Plants">
        <title>Single-cell RNA sequencing provides a high-resolution roadmap for understanding the multicellular compartmentation of specialized metabolism.</title>
        <authorList>
            <person name="Sun S."/>
            <person name="Shen X."/>
            <person name="Li Y."/>
            <person name="Li Y."/>
            <person name="Wang S."/>
            <person name="Li R."/>
            <person name="Zhang H."/>
            <person name="Shen G."/>
            <person name="Guo B."/>
            <person name="Wei J."/>
            <person name="Xu J."/>
            <person name="St-Pierre B."/>
            <person name="Chen S."/>
            <person name="Sun C."/>
        </authorList>
    </citation>
    <scope>NUCLEOTIDE SEQUENCE [LARGE SCALE GENOMIC DNA]</scope>
</reference>
<accession>A0ACC0BF29</accession>
<keyword evidence="2" id="KW-1185">Reference proteome</keyword>
<gene>
    <name evidence="1" type="ORF">M9H77_11630</name>
</gene>
<dbReference type="EMBL" id="CM044703">
    <property type="protein sequence ID" value="KAI5671266.1"/>
    <property type="molecule type" value="Genomic_DNA"/>
</dbReference>
<evidence type="ECO:0000313" key="1">
    <source>
        <dbReference type="EMBL" id="KAI5671266.1"/>
    </source>
</evidence>
<comment type="caution">
    <text evidence="1">The sequence shown here is derived from an EMBL/GenBank/DDBJ whole genome shotgun (WGS) entry which is preliminary data.</text>
</comment>
<evidence type="ECO:0000313" key="2">
    <source>
        <dbReference type="Proteomes" id="UP001060085"/>
    </source>
</evidence>
<sequence length="123" mass="13832">MFSLMCYVFRRKMHRSGGVAQSVYVDTISCSTVGFDRLVESQEGLDTEVGSRADLISLERSGVPRATEVLGQEFLDQISPEGHRIIPVWCVIKNWWRLNQNSIVLIAQKIINGESQCLKFVAA</sequence>